<organism evidence="2">
    <name type="scientific">Plasmodiophora brassicae</name>
    <name type="common">Clubroot disease agent</name>
    <dbReference type="NCBI Taxonomy" id="37360"/>
    <lineage>
        <taxon>Eukaryota</taxon>
        <taxon>Sar</taxon>
        <taxon>Rhizaria</taxon>
        <taxon>Endomyxa</taxon>
        <taxon>Phytomyxea</taxon>
        <taxon>Plasmodiophorida</taxon>
        <taxon>Plasmodiophoridae</taxon>
        <taxon>Plasmodiophora</taxon>
    </lineage>
</organism>
<accession>A0A3P3YWB6</accession>
<keyword evidence="1" id="KW-0472">Membrane</keyword>
<sequence length="676" mass="83589">MAQSIKSRLDKVNKFWNLYNSCFQVRYHHSIFKNIFVNTFKNQCFLEESKLILEVFWLVKKEIWPMIYAWCAQRIVQQIDMNFRFLFQRIIILFSDIFSKFIIDSVFFLKRCQLWRFCLVLLDLPNFFWKGWLVRIQSNINSFIWKIYIIEQISKDSFIKNINSIHERYLKFCVNWRVRFKIFSTKARYTLMLLGFFNELNYDNLKLKWMLDSFEKKWIFFKGPIKFLMHHRIFLMRLNTAHKCGLFNSIYTNSIFCQYLKNLKLVYFFIDKYKKFQIFYQFSKFEKLLQKLVQFNIEPLLEVLNNVFFSGFSLRQNCQWFPTIFKISYDIQQYSLWFNYGLSESGEIIFLQKIKSLSEYNNIDNQSCIGFFQKFYIFDINFKNYFSCADFSWFTNCINISKKLQYYFRKVSNFKNFRWMLGVNYILGVDEKLKTNWVCAFSIKILGFVFINYLLISIREVGWYYSLLNFHFIYICNYRRIKNWRIELSHFSYNWFNYCLCQDYFKKIFHIQYGNRLIITNLRTLAEIRNLKFRISLYFWKRNFTLLESQLDIFKWEYSYRNCFNFYIWIFYWHLFKWVRIPTIVNWGILSMFLCCGNFSLYPINSGIVTLRCKIRYLYSNVLSSGRFSISILKTKLWLLLSNWFYYFLPLIGKREVRRSLDWYSWKLYKKFLMRR</sequence>
<evidence type="ECO:0000256" key="1">
    <source>
        <dbReference type="SAM" id="Phobius"/>
    </source>
</evidence>
<gene>
    <name evidence="2" type="ORF">PLBR_LOCUS46</name>
</gene>
<feature type="transmembrane region" description="Helical" evidence="1">
    <location>
        <begin position="584"/>
        <end position="602"/>
    </location>
</feature>
<keyword evidence="1" id="KW-0812">Transmembrane</keyword>
<proteinExistence type="predicted"/>
<keyword evidence="2" id="KW-0496">Mitochondrion</keyword>
<feature type="transmembrane region" description="Helical" evidence="1">
    <location>
        <begin position="462"/>
        <end position="478"/>
    </location>
</feature>
<reference evidence="2" key="1">
    <citation type="submission" date="2018-05" db="EMBL/GenBank/DDBJ databases">
        <authorList>
            <person name="Fogelqvist J."/>
        </authorList>
    </citation>
    <scope>NUCLEOTIDE SEQUENCE [LARGE SCALE GENOMIC DNA]</scope>
</reference>
<dbReference type="EMBL" id="LS992577">
    <property type="protein sequence ID" value="SYZ47163.1"/>
    <property type="molecule type" value="Genomic_DNA"/>
</dbReference>
<keyword evidence="1" id="KW-1133">Transmembrane helix</keyword>
<protein>
    <submittedName>
        <fullName evidence="2">Ebbc90d1-8659-407b-bf24-00b965af4b3d-CDS</fullName>
    </submittedName>
</protein>
<geneLocation type="mitochondrion" evidence="2"/>
<dbReference type="AlphaFoldDB" id="A0A3P3YWB6"/>
<name>A0A3P3YWB6_PLABS</name>
<evidence type="ECO:0000313" key="2">
    <source>
        <dbReference type="EMBL" id="SYZ47163.1"/>
    </source>
</evidence>